<dbReference type="PANTHER" id="PTHR30622:SF3">
    <property type="entry name" value="UNDECAPRENYL-DIPHOSPHATASE"/>
    <property type="match status" value="1"/>
</dbReference>
<feature type="transmembrane region" description="Helical" evidence="12">
    <location>
        <begin position="222"/>
        <end position="244"/>
    </location>
</feature>
<feature type="transmembrane region" description="Helical" evidence="12">
    <location>
        <begin position="192"/>
        <end position="210"/>
    </location>
</feature>
<keyword evidence="7 13" id="KW-0378">Hydrolase</keyword>
<evidence type="ECO:0000256" key="11">
    <source>
        <dbReference type="ARBA" id="ARBA00047594"/>
    </source>
</evidence>
<sequence length="278" mass="29502">MNFFYALLLGIVEGVTEFLPVSSTGHLTIVEKLLGLKVDDAGVTAFTAIIQVGAIIAVIIFFRGDIGRLIAAWVRGLMKPSERSHPDYRMAWFVIIGSIPIGIVGYLGKDLVTGSLRNLWVVVVSLVGWSVVMWAAEKVGRQTRPESATNLKDVLVIGLMQCIALVPGVSRSGTTISAGLFRDLDRVSATRLSFFLAIPALTAAGAYEGLTQAKAISASVGWAPTILATAVSLVVAYASIAWLLRLVAHHSLVVFISYRIGLAVVVAGLLITGVISAT</sequence>
<dbReference type="PANTHER" id="PTHR30622">
    <property type="entry name" value="UNDECAPRENYL-DIPHOSPHATASE"/>
    <property type="match status" value="1"/>
</dbReference>
<feature type="transmembrane region" description="Helical" evidence="12">
    <location>
        <begin position="119"/>
        <end position="136"/>
    </location>
</feature>
<feature type="transmembrane region" description="Helical" evidence="12">
    <location>
        <begin position="41"/>
        <end position="62"/>
    </location>
</feature>
<keyword evidence="5" id="KW-1003">Cell membrane</keyword>
<evidence type="ECO:0000256" key="2">
    <source>
        <dbReference type="ARBA" id="ARBA00010621"/>
    </source>
</evidence>
<evidence type="ECO:0000256" key="3">
    <source>
        <dbReference type="ARBA" id="ARBA00012374"/>
    </source>
</evidence>
<reference evidence="13" key="1">
    <citation type="submission" date="2016-10" db="EMBL/GenBank/DDBJ databases">
        <title>Sequence of Gallionella enrichment culture.</title>
        <authorList>
            <person name="Poehlein A."/>
            <person name="Muehling M."/>
            <person name="Daniel R."/>
        </authorList>
    </citation>
    <scope>NUCLEOTIDE SEQUENCE</scope>
</reference>
<gene>
    <name evidence="13" type="primary">uppP_12</name>
    <name evidence="13" type="ORF">GALL_318900</name>
</gene>
<evidence type="ECO:0000256" key="6">
    <source>
        <dbReference type="ARBA" id="ARBA00022692"/>
    </source>
</evidence>
<dbReference type="NCBIfam" id="TIGR00753">
    <property type="entry name" value="undec_PP_bacA"/>
    <property type="match status" value="1"/>
</dbReference>
<dbReference type="InterPro" id="IPR003824">
    <property type="entry name" value="UppP"/>
</dbReference>
<evidence type="ECO:0000256" key="4">
    <source>
        <dbReference type="ARBA" id="ARBA00021581"/>
    </source>
</evidence>
<feature type="transmembrane region" description="Helical" evidence="12">
    <location>
        <begin position="256"/>
        <end position="277"/>
    </location>
</feature>
<dbReference type="GO" id="GO:0005886">
    <property type="term" value="C:plasma membrane"/>
    <property type="evidence" value="ECO:0007669"/>
    <property type="project" value="UniProtKB-SubCell"/>
</dbReference>
<keyword evidence="9 12" id="KW-0472">Membrane</keyword>
<evidence type="ECO:0000256" key="10">
    <source>
        <dbReference type="ARBA" id="ARBA00032707"/>
    </source>
</evidence>
<evidence type="ECO:0000256" key="1">
    <source>
        <dbReference type="ARBA" id="ARBA00004651"/>
    </source>
</evidence>
<accession>A0A1J5QRJ9</accession>
<evidence type="ECO:0000256" key="12">
    <source>
        <dbReference type="SAM" id="Phobius"/>
    </source>
</evidence>
<evidence type="ECO:0000313" key="13">
    <source>
        <dbReference type="EMBL" id="OIQ86249.1"/>
    </source>
</evidence>
<keyword evidence="8 12" id="KW-1133">Transmembrane helix</keyword>
<evidence type="ECO:0000256" key="8">
    <source>
        <dbReference type="ARBA" id="ARBA00022989"/>
    </source>
</evidence>
<evidence type="ECO:0000256" key="5">
    <source>
        <dbReference type="ARBA" id="ARBA00022475"/>
    </source>
</evidence>
<protein>
    <recommendedName>
        <fullName evidence="4">Undecaprenyl-diphosphatase</fullName>
        <ecNumber evidence="3">3.6.1.27</ecNumber>
    </recommendedName>
    <alternativeName>
        <fullName evidence="10">Undecaprenyl pyrophosphate phosphatase</fullName>
    </alternativeName>
</protein>
<proteinExistence type="inferred from homology"/>
<comment type="similarity">
    <text evidence="2">Belongs to the UppP family.</text>
</comment>
<organism evidence="13">
    <name type="scientific">mine drainage metagenome</name>
    <dbReference type="NCBI Taxonomy" id="410659"/>
    <lineage>
        <taxon>unclassified sequences</taxon>
        <taxon>metagenomes</taxon>
        <taxon>ecological metagenomes</taxon>
    </lineage>
</organism>
<evidence type="ECO:0000256" key="7">
    <source>
        <dbReference type="ARBA" id="ARBA00022801"/>
    </source>
</evidence>
<dbReference type="AlphaFoldDB" id="A0A1J5QRJ9"/>
<feature type="transmembrane region" description="Helical" evidence="12">
    <location>
        <begin position="88"/>
        <end position="107"/>
    </location>
</feature>
<name>A0A1J5QRJ9_9ZZZZ</name>
<dbReference type="GO" id="GO:0050380">
    <property type="term" value="F:undecaprenyl-diphosphatase activity"/>
    <property type="evidence" value="ECO:0007669"/>
    <property type="project" value="UniProtKB-EC"/>
</dbReference>
<dbReference type="NCBIfam" id="NF001392">
    <property type="entry name" value="PRK00281.2-1"/>
    <property type="match status" value="1"/>
</dbReference>
<evidence type="ECO:0000256" key="9">
    <source>
        <dbReference type="ARBA" id="ARBA00023136"/>
    </source>
</evidence>
<comment type="subcellular location">
    <subcellularLocation>
        <location evidence="1">Cell membrane</location>
        <topology evidence="1">Multi-pass membrane protein</topology>
    </subcellularLocation>
</comment>
<comment type="caution">
    <text evidence="13">The sequence shown here is derived from an EMBL/GenBank/DDBJ whole genome shotgun (WGS) entry which is preliminary data.</text>
</comment>
<dbReference type="HAMAP" id="MF_01006">
    <property type="entry name" value="Undec_diphosphatase"/>
    <property type="match status" value="1"/>
</dbReference>
<comment type="catalytic activity">
    <reaction evidence="11">
        <text>di-trans,octa-cis-undecaprenyl diphosphate + H2O = di-trans,octa-cis-undecaprenyl phosphate + phosphate + H(+)</text>
        <dbReference type="Rhea" id="RHEA:28094"/>
        <dbReference type="ChEBI" id="CHEBI:15377"/>
        <dbReference type="ChEBI" id="CHEBI:15378"/>
        <dbReference type="ChEBI" id="CHEBI:43474"/>
        <dbReference type="ChEBI" id="CHEBI:58405"/>
        <dbReference type="ChEBI" id="CHEBI:60392"/>
        <dbReference type="EC" id="3.6.1.27"/>
    </reaction>
</comment>
<keyword evidence="6 12" id="KW-0812">Transmembrane</keyword>
<dbReference type="EC" id="3.6.1.27" evidence="3"/>
<dbReference type="Pfam" id="PF02673">
    <property type="entry name" value="BacA"/>
    <property type="match status" value="1"/>
</dbReference>
<dbReference type="EMBL" id="MLJW01000491">
    <property type="protein sequence ID" value="OIQ86249.1"/>
    <property type="molecule type" value="Genomic_DNA"/>
</dbReference>